<proteinExistence type="predicted"/>
<accession>A0A931EY06</accession>
<reference evidence="2" key="1">
    <citation type="submission" date="2020-11" db="EMBL/GenBank/DDBJ databases">
        <title>Whole-genome analyses of Nonomuraea sp. K274.</title>
        <authorList>
            <person name="Veyisoglu A."/>
        </authorList>
    </citation>
    <scope>NUCLEOTIDE SEQUENCE</scope>
    <source>
        <strain evidence="2">K274</strain>
    </source>
</reference>
<dbReference type="AlphaFoldDB" id="A0A931EY06"/>
<evidence type="ECO:0000256" key="1">
    <source>
        <dbReference type="SAM" id="SignalP"/>
    </source>
</evidence>
<organism evidence="2 3">
    <name type="scientific">Nonomuraea cypriaca</name>
    <dbReference type="NCBI Taxonomy" id="1187855"/>
    <lineage>
        <taxon>Bacteria</taxon>
        <taxon>Bacillati</taxon>
        <taxon>Actinomycetota</taxon>
        <taxon>Actinomycetes</taxon>
        <taxon>Streptosporangiales</taxon>
        <taxon>Streptosporangiaceae</taxon>
        <taxon>Nonomuraea</taxon>
    </lineage>
</organism>
<dbReference type="InterPro" id="IPR011024">
    <property type="entry name" value="G_crystallin-like"/>
</dbReference>
<dbReference type="RefSeq" id="WP_195893733.1">
    <property type="nucleotide sequence ID" value="NZ_JADOGI010000005.1"/>
</dbReference>
<protein>
    <submittedName>
        <fullName evidence="2">Peptidase inhibitor family I36 protein</fullName>
    </submittedName>
</protein>
<evidence type="ECO:0000313" key="3">
    <source>
        <dbReference type="Proteomes" id="UP000605361"/>
    </source>
</evidence>
<name>A0A931EY06_9ACTN</name>
<sequence length="142" mass="15187">MGKTIARVAVAIAASAGLCVAASPAQADSAQVFAGSCSTGNFCLFENNDFNNGNTNHWRDIVHDDSDFRGNHWRDGNGYLTDDDMNDETSSIKNRAGCTVTLYKDPDYKGDSTPFANGKNDGYLANDNVEDNAATSARFDGC</sequence>
<dbReference type="Gene3D" id="2.60.20.10">
    <property type="entry name" value="Crystallins"/>
    <property type="match status" value="1"/>
</dbReference>
<dbReference type="Pfam" id="PF03995">
    <property type="entry name" value="Inhibitor_I36"/>
    <property type="match status" value="1"/>
</dbReference>
<dbReference type="EMBL" id="JADOGI010000005">
    <property type="protein sequence ID" value="MBF8184746.1"/>
    <property type="molecule type" value="Genomic_DNA"/>
</dbReference>
<comment type="caution">
    <text evidence="2">The sequence shown here is derived from an EMBL/GenBank/DDBJ whole genome shotgun (WGS) entry which is preliminary data.</text>
</comment>
<gene>
    <name evidence="2" type="ORF">ITP53_03110</name>
</gene>
<keyword evidence="3" id="KW-1185">Reference proteome</keyword>
<keyword evidence="1" id="KW-0732">Signal</keyword>
<feature type="chain" id="PRO_5038047645" evidence="1">
    <location>
        <begin position="28"/>
        <end position="142"/>
    </location>
</feature>
<dbReference type="Proteomes" id="UP000605361">
    <property type="component" value="Unassembled WGS sequence"/>
</dbReference>
<feature type="signal peptide" evidence="1">
    <location>
        <begin position="1"/>
        <end position="27"/>
    </location>
</feature>
<dbReference type="SUPFAM" id="SSF49695">
    <property type="entry name" value="gamma-Crystallin-like"/>
    <property type="match status" value="1"/>
</dbReference>
<evidence type="ECO:0000313" key="2">
    <source>
        <dbReference type="EMBL" id="MBF8184746.1"/>
    </source>
</evidence>